<evidence type="ECO:0000256" key="11">
    <source>
        <dbReference type="ARBA" id="ARBA00023160"/>
    </source>
</evidence>
<dbReference type="AlphaFoldDB" id="A6DQ36"/>
<keyword evidence="10 13" id="KW-0472">Membrane</keyword>
<feature type="transmembrane region" description="Helical" evidence="13">
    <location>
        <begin position="153"/>
        <end position="176"/>
    </location>
</feature>
<dbReference type="Pfam" id="PF00487">
    <property type="entry name" value="FA_desaturase"/>
    <property type="match status" value="1"/>
</dbReference>
<dbReference type="RefSeq" id="WP_007279967.1">
    <property type="nucleotide sequence ID" value="NZ_ABCK01000018.1"/>
</dbReference>
<organism evidence="15 16">
    <name type="scientific">Lentisphaera araneosa HTCC2155</name>
    <dbReference type="NCBI Taxonomy" id="313628"/>
    <lineage>
        <taxon>Bacteria</taxon>
        <taxon>Pseudomonadati</taxon>
        <taxon>Lentisphaerota</taxon>
        <taxon>Lentisphaeria</taxon>
        <taxon>Lentisphaerales</taxon>
        <taxon>Lentisphaeraceae</taxon>
        <taxon>Lentisphaera</taxon>
    </lineage>
</organism>
<keyword evidence="3" id="KW-0444">Lipid biosynthesis</keyword>
<evidence type="ECO:0000256" key="9">
    <source>
        <dbReference type="ARBA" id="ARBA00023098"/>
    </source>
</evidence>
<keyword evidence="12" id="KW-0175">Coiled coil</keyword>
<evidence type="ECO:0000256" key="7">
    <source>
        <dbReference type="ARBA" id="ARBA00023002"/>
    </source>
</evidence>
<dbReference type="GO" id="GO:0016717">
    <property type="term" value="F:oxidoreductase activity, acting on paired donors, with oxidation of a pair of donors resulting in the reduction of molecular oxygen to two molecules of water"/>
    <property type="evidence" value="ECO:0007669"/>
    <property type="project" value="InterPro"/>
</dbReference>
<dbReference type="GO" id="GO:0006633">
    <property type="term" value="P:fatty acid biosynthetic process"/>
    <property type="evidence" value="ECO:0007669"/>
    <property type="project" value="UniProtKB-KW"/>
</dbReference>
<evidence type="ECO:0000256" key="12">
    <source>
        <dbReference type="SAM" id="Coils"/>
    </source>
</evidence>
<dbReference type="Proteomes" id="UP000004947">
    <property type="component" value="Unassembled WGS sequence"/>
</dbReference>
<evidence type="ECO:0000256" key="3">
    <source>
        <dbReference type="ARBA" id="ARBA00022516"/>
    </source>
</evidence>
<dbReference type="GO" id="GO:0016020">
    <property type="term" value="C:membrane"/>
    <property type="evidence" value="ECO:0007669"/>
    <property type="project" value="UniProtKB-SubCell"/>
</dbReference>
<evidence type="ECO:0000256" key="8">
    <source>
        <dbReference type="ARBA" id="ARBA00023004"/>
    </source>
</evidence>
<accession>A6DQ36</accession>
<evidence type="ECO:0000313" key="15">
    <source>
        <dbReference type="EMBL" id="EDM26277.1"/>
    </source>
</evidence>
<dbReference type="STRING" id="313628.LNTAR_24239"/>
<evidence type="ECO:0000313" key="16">
    <source>
        <dbReference type="Proteomes" id="UP000004947"/>
    </source>
</evidence>
<dbReference type="CDD" id="cd03505">
    <property type="entry name" value="Delta9-FADS-like"/>
    <property type="match status" value="1"/>
</dbReference>
<keyword evidence="9" id="KW-0443">Lipid metabolism</keyword>
<evidence type="ECO:0000256" key="10">
    <source>
        <dbReference type="ARBA" id="ARBA00023136"/>
    </source>
</evidence>
<sequence>MTEDKKYNWLNTISLSLTFILACTLVPWYGIKYGFTGFEWAVFGFFMVFTGTGITVGYHRLWSHKTYEANAVFQSWFAFWGAVAAQNSIISWSRDHRDHHKYVDNNEKDPYSAKKGFWFSHILWIFQDTRTDKDYGNVKDLQANKICTFQEKYYMPMLIFGNFVLPALIGYIGHTINPHANGLAHSMIAMFLVAGLLRFVLNHHFTFFINSLAHIWGAQPYAKKDTSRDNFFLALVTYGEGYHNFHHTFQSDYRNGVRAWQFDPSKWIIWTASKLGMTWKLKRMQKWQINHKKQEFWGVQSLEGALEQLKTKDMPELKAKLEKTYEEWKTALEAWSAARRKSKTCQDAKMQVKDLQNALLTKRDEFCEAVNSIFANPHSAPALG</sequence>
<dbReference type="eggNOG" id="COG1398">
    <property type="taxonomic scope" value="Bacteria"/>
</dbReference>
<name>A6DQ36_9BACT</name>
<feature type="transmembrane region" description="Helical" evidence="13">
    <location>
        <begin position="12"/>
        <end position="31"/>
    </location>
</feature>
<evidence type="ECO:0000256" key="13">
    <source>
        <dbReference type="SAM" id="Phobius"/>
    </source>
</evidence>
<evidence type="ECO:0000256" key="1">
    <source>
        <dbReference type="ARBA" id="ARBA00004141"/>
    </source>
</evidence>
<feature type="domain" description="Fatty acid desaturase" evidence="14">
    <location>
        <begin position="40"/>
        <end position="250"/>
    </location>
</feature>
<keyword evidence="16" id="KW-1185">Reference proteome</keyword>
<feature type="transmembrane region" description="Helical" evidence="13">
    <location>
        <begin position="37"/>
        <end position="58"/>
    </location>
</feature>
<evidence type="ECO:0000256" key="5">
    <source>
        <dbReference type="ARBA" id="ARBA00022832"/>
    </source>
</evidence>
<dbReference type="PANTHER" id="PTHR11351:SF31">
    <property type="entry name" value="DESATURASE 1, ISOFORM A-RELATED"/>
    <property type="match status" value="1"/>
</dbReference>
<reference evidence="15 16" key="1">
    <citation type="journal article" date="2010" name="J. Bacteriol.">
        <title>Genome sequence of Lentisphaera araneosa HTCC2155T, the type species of the order Lentisphaerales in the phylum Lentisphaerae.</title>
        <authorList>
            <person name="Thrash J.C."/>
            <person name="Cho J.C."/>
            <person name="Vergin K.L."/>
            <person name="Morris R.M."/>
            <person name="Giovannoni S.J."/>
        </authorList>
    </citation>
    <scope>NUCLEOTIDE SEQUENCE [LARGE SCALE GENOMIC DNA]</scope>
    <source>
        <strain evidence="15 16">HTCC2155</strain>
    </source>
</reference>
<keyword evidence="7" id="KW-0560">Oxidoreductase</keyword>
<dbReference type="InterPro" id="IPR005804">
    <property type="entry name" value="FA_desaturase_dom"/>
</dbReference>
<keyword evidence="5" id="KW-0276">Fatty acid metabolism</keyword>
<protein>
    <submittedName>
        <fullName evidence="15">Stearoyl-CoA 9-desaturase</fullName>
    </submittedName>
</protein>
<keyword evidence="8" id="KW-0408">Iron</keyword>
<feature type="transmembrane region" description="Helical" evidence="13">
    <location>
        <begin position="182"/>
        <end position="201"/>
    </location>
</feature>
<dbReference type="PRINTS" id="PR00075">
    <property type="entry name" value="FACDDSATRASE"/>
</dbReference>
<evidence type="ECO:0000256" key="4">
    <source>
        <dbReference type="ARBA" id="ARBA00022692"/>
    </source>
</evidence>
<evidence type="ECO:0000259" key="14">
    <source>
        <dbReference type="Pfam" id="PF00487"/>
    </source>
</evidence>
<keyword evidence="4 13" id="KW-0812">Transmembrane</keyword>
<feature type="coiled-coil region" evidence="12">
    <location>
        <begin position="318"/>
        <end position="365"/>
    </location>
</feature>
<comment type="caution">
    <text evidence="15">The sequence shown here is derived from an EMBL/GenBank/DDBJ whole genome shotgun (WGS) entry which is preliminary data.</text>
</comment>
<dbReference type="InterPro" id="IPR015876">
    <property type="entry name" value="Acyl-CoA_DS"/>
</dbReference>
<keyword evidence="11" id="KW-0275">Fatty acid biosynthesis</keyword>
<comment type="similarity">
    <text evidence="2">Belongs to the fatty acid desaturase type 2 family.</text>
</comment>
<evidence type="ECO:0000256" key="2">
    <source>
        <dbReference type="ARBA" id="ARBA00008749"/>
    </source>
</evidence>
<keyword evidence="6 13" id="KW-1133">Transmembrane helix</keyword>
<gene>
    <name evidence="15" type="ORF">LNTAR_24239</name>
</gene>
<dbReference type="PROSITE" id="PS51257">
    <property type="entry name" value="PROKAR_LIPOPROTEIN"/>
    <property type="match status" value="1"/>
</dbReference>
<proteinExistence type="inferred from homology"/>
<dbReference type="PANTHER" id="PTHR11351">
    <property type="entry name" value="ACYL-COA DESATURASE"/>
    <property type="match status" value="1"/>
</dbReference>
<dbReference type="OrthoDB" id="19906at2"/>
<comment type="subcellular location">
    <subcellularLocation>
        <location evidence="1">Membrane</location>
        <topology evidence="1">Multi-pass membrane protein</topology>
    </subcellularLocation>
</comment>
<dbReference type="EMBL" id="ABCK01000018">
    <property type="protein sequence ID" value="EDM26277.1"/>
    <property type="molecule type" value="Genomic_DNA"/>
</dbReference>
<evidence type="ECO:0000256" key="6">
    <source>
        <dbReference type="ARBA" id="ARBA00022989"/>
    </source>
</evidence>